<keyword evidence="9 11" id="KW-0472">Membrane</keyword>
<feature type="compositionally biased region" description="Basic and acidic residues" evidence="10">
    <location>
        <begin position="107"/>
        <end position="121"/>
    </location>
</feature>
<evidence type="ECO:0000256" key="4">
    <source>
        <dbReference type="ARBA" id="ARBA00022475"/>
    </source>
</evidence>
<keyword evidence="6" id="KW-0653">Protein transport</keyword>
<evidence type="ECO:0000256" key="10">
    <source>
        <dbReference type="SAM" id="MobiDB-lite"/>
    </source>
</evidence>
<dbReference type="PANTHER" id="PTHR33909">
    <property type="entry name" value="SEC TRANSLOCON ACCESSORY COMPLEX SUBUNIT YAJC"/>
    <property type="match status" value="1"/>
</dbReference>
<reference evidence="12 13" key="1">
    <citation type="journal article" date="2019" name="Nat. Commun.">
        <title>The antimicrobial potential of Streptomyces from insect microbiomes.</title>
        <authorList>
            <person name="Chevrette M.G."/>
            <person name="Carlson C.M."/>
            <person name="Ortega H.E."/>
            <person name="Thomas C."/>
            <person name="Ananiev G.E."/>
            <person name="Barns K.J."/>
            <person name="Book A.J."/>
            <person name="Cagnazzo J."/>
            <person name="Carlos C."/>
            <person name="Flanigan W."/>
            <person name="Grubbs K.J."/>
            <person name="Horn H.A."/>
            <person name="Hoffmann F.M."/>
            <person name="Klassen J.L."/>
            <person name="Knack J.J."/>
            <person name="Lewin G.R."/>
            <person name="McDonald B.R."/>
            <person name="Muller L."/>
            <person name="Melo W.G.P."/>
            <person name="Pinto-Tomas A.A."/>
            <person name="Schmitz A."/>
            <person name="Wendt-Pienkowski E."/>
            <person name="Wildman S."/>
            <person name="Zhao M."/>
            <person name="Zhang F."/>
            <person name="Bugni T.S."/>
            <person name="Andes D.R."/>
            <person name="Pupo M.T."/>
            <person name="Currie C.R."/>
        </authorList>
    </citation>
    <scope>NUCLEOTIDE SEQUENCE [LARGE SCALE GENOMIC DNA]</scope>
    <source>
        <strain evidence="12 13">SID5840</strain>
    </source>
</reference>
<dbReference type="SMART" id="SM01323">
    <property type="entry name" value="YajC"/>
    <property type="match status" value="1"/>
</dbReference>
<evidence type="ECO:0000313" key="12">
    <source>
        <dbReference type="EMBL" id="MYR34407.1"/>
    </source>
</evidence>
<feature type="region of interest" description="Disordered" evidence="10">
    <location>
        <begin position="100"/>
        <end position="121"/>
    </location>
</feature>
<evidence type="ECO:0000313" key="13">
    <source>
        <dbReference type="Proteomes" id="UP000467124"/>
    </source>
</evidence>
<dbReference type="OMA" id="NAHTSDE"/>
<accession>A0A7K2IX43</accession>
<comment type="subcellular location">
    <subcellularLocation>
        <location evidence="1">Cell membrane</location>
        <topology evidence="1">Single-pass membrane protein</topology>
    </subcellularLocation>
</comment>
<comment type="caution">
    <text evidence="12">The sequence shown here is derived from an EMBL/GenBank/DDBJ whole genome shotgun (WGS) entry which is preliminary data.</text>
</comment>
<dbReference type="EMBL" id="WWHY01000001">
    <property type="protein sequence ID" value="MYR34407.1"/>
    <property type="molecule type" value="Genomic_DNA"/>
</dbReference>
<dbReference type="InterPro" id="IPR003849">
    <property type="entry name" value="Preprotein_translocase_YajC"/>
</dbReference>
<organism evidence="12 13">
    <name type="scientific">Nocardiopsis alba</name>
    <dbReference type="NCBI Taxonomy" id="53437"/>
    <lineage>
        <taxon>Bacteria</taxon>
        <taxon>Bacillati</taxon>
        <taxon>Actinomycetota</taxon>
        <taxon>Actinomycetes</taxon>
        <taxon>Streptosporangiales</taxon>
        <taxon>Nocardiopsidaceae</taxon>
        <taxon>Nocardiopsis</taxon>
    </lineage>
</organism>
<protein>
    <submittedName>
        <fullName evidence="12">Preprotein translocase subunit YajC</fullName>
    </submittedName>
</protein>
<evidence type="ECO:0000256" key="8">
    <source>
        <dbReference type="ARBA" id="ARBA00023010"/>
    </source>
</evidence>
<proteinExistence type="inferred from homology"/>
<keyword evidence="4" id="KW-1003">Cell membrane</keyword>
<dbReference type="AlphaFoldDB" id="A0A7K2IX43"/>
<dbReference type="Pfam" id="PF02699">
    <property type="entry name" value="YajC"/>
    <property type="match status" value="1"/>
</dbReference>
<keyword evidence="5 11" id="KW-0812">Transmembrane</keyword>
<keyword evidence="3" id="KW-0813">Transport</keyword>
<evidence type="ECO:0000256" key="5">
    <source>
        <dbReference type="ARBA" id="ARBA00022692"/>
    </source>
</evidence>
<name>A0A7K2IX43_9ACTN</name>
<evidence type="ECO:0000256" key="7">
    <source>
        <dbReference type="ARBA" id="ARBA00022989"/>
    </source>
</evidence>
<evidence type="ECO:0000256" key="11">
    <source>
        <dbReference type="SAM" id="Phobius"/>
    </source>
</evidence>
<gene>
    <name evidence="12" type="primary">yajC</name>
    <name evidence="12" type="ORF">GTW20_19690</name>
</gene>
<comment type="similarity">
    <text evidence="2">Belongs to the YajC family.</text>
</comment>
<dbReference type="PRINTS" id="PR01853">
    <property type="entry name" value="YAJCTRNLCASE"/>
</dbReference>
<dbReference type="Proteomes" id="UP000467124">
    <property type="component" value="Unassembled WGS sequence"/>
</dbReference>
<evidence type="ECO:0000256" key="3">
    <source>
        <dbReference type="ARBA" id="ARBA00022448"/>
    </source>
</evidence>
<dbReference type="PANTHER" id="PTHR33909:SF1">
    <property type="entry name" value="SEC TRANSLOCON ACCESSORY COMPLEX SUBUNIT YAJC"/>
    <property type="match status" value="1"/>
</dbReference>
<keyword evidence="8" id="KW-0811">Translocation</keyword>
<feature type="transmembrane region" description="Helical" evidence="11">
    <location>
        <begin position="17"/>
        <end position="36"/>
    </location>
</feature>
<keyword evidence="7 11" id="KW-1133">Transmembrane helix</keyword>
<evidence type="ECO:0000256" key="9">
    <source>
        <dbReference type="ARBA" id="ARBA00023136"/>
    </source>
</evidence>
<dbReference type="NCBIfam" id="TIGR00739">
    <property type="entry name" value="yajC"/>
    <property type="match status" value="1"/>
</dbReference>
<dbReference type="GO" id="GO:0005886">
    <property type="term" value="C:plasma membrane"/>
    <property type="evidence" value="ECO:0007669"/>
    <property type="project" value="UniProtKB-SubCell"/>
</dbReference>
<evidence type="ECO:0000256" key="2">
    <source>
        <dbReference type="ARBA" id="ARBA00006742"/>
    </source>
</evidence>
<sequence length="121" mass="13405">MQGLTNLADAAQGEQSIFGMLLPFVLILLVFWLLFWRPNQKRRQQEMQMQSALVPGVEVMTKAGIFATVVEIHDQDVLLEIAPGTRIRMLKAGVGEVITPAADDTPVEDRPDFGDDDKPKG</sequence>
<evidence type="ECO:0000256" key="1">
    <source>
        <dbReference type="ARBA" id="ARBA00004162"/>
    </source>
</evidence>
<evidence type="ECO:0000256" key="6">
    <source>
        <dbReference type="ARBA" id="ARBA00022927"/>
    </source>
</evidence>
<dbReference type="GO" id="GO:0015031">
    <property type="term" value="P:protein transport"/>
    <property type="evidence" value="ECO:0007669"/>
    <property type="project" value="UniProtKB-KW"/>
</dbReference>